<dbReference type="Proteomes" id="UP000281915">
    <property type="component" value="Unassembled WGS sequence"/>
</dbReference>
<organism evidence="1 2">
    <name type="scientific">Brevibacillus panacihumi</name>
    <dbReference type="NCBI Taxonomy" id="497735"/>
    <lineage>
        <taxon>Bacteria</taxon>
        <taxon>Bacillati</taxon>
        <taxon>Bacillota</taxon>
        <taxon>Bacilli</taxon>
        <taxon>Bacillales</taxon>
        <taxon>Paenibacillaceae</taxon>
        <taxon>Brevibacillus</taxon>
    </lineage>
</organism>
<reference evidence="1 2" key="1">
    <citation type="submission" date="2018-10" db="EMBL/GenBank/DDBJ databases">
        <title>Phylogenomics of Brevibacillus.</title>
        <authorList>
            <person name="Dunlap C."/>
        </authorList>
    </citation>
    <scope>NUCLEOTIDE SEQUENCE [LARGE SCALE GENOMIC DNA]</scope>
    <source>
        <strain evidence="1 2">JCM 15085</strain>
    </source>
</reference>
<gene>
    <name evidence="1" type="ORF">EDM58_09500</name>
</gene>
<dbReference type="SUPFAM" id="SSF52540">
    <property type="entry name" value="P-loop containing nucleoside triphosphate hydrolases"/>
    <property type="match status" value="1"/>
</dbReference>
<evidence type="ECO:0000313" key="1">
    <source>
        <dbReference type="EMBL" id="RNB79669.1"/>
    </source>
</evidence>
<evidence type="ECO:0000313" key="2">
    <source>
        <dbReference type="Proteomes" id="UP000281915"/>
    </source>
</evidence>
<dbReference type="AlphaFoldDB" id="A0A3M8CVY1"/>
<comment type="caution">
    <text evidence="1">The sequence shown here is derived from an EMBL/GenBank/DDBJ whole genome shotgun (WGS) entry which is preliminary data.</text>
</comment>
<dbReference type="Gene3D" id="3.40.50.300">
    <property type="entry name" value="P-loop containing nucleotide triphosphate hydrolases"/>
    <property type="match status" value="1"/>
</dbReference>
<proteinExistence type="predicted"/>
<accession>A0A3M8CVY1</accession>
<sequence length="291" mass="33501">MFDQMSRFVSRFRELEQQEYTQTREEERQWNQLKIKLAAPQAEEQHQSISRKCIAVTSLYEQAGASFVAGNVAYSLASQGIPVTLCEMPGSASYYYFSLDFERRAKTSTNHSSTSVLLMQDNYLRIQIKPPYLHHPTPQIDIADWLLRINKESSVVVIDLSSSWREAEATRILDFADEIWVIFDTDFARLTRLFLMESAPIWWNLTGPKMKWVANKWNDCLSRSGMKKKVEGTLSLWNTEANSATIHAVLPQFDGEKISLAQAKGSLLLERYPEEETYFHPLVNACKGRML</sequence>
<dbReference type="RefSeq" id="WP_122913140.1">
    <property type="nucleotide sequence ID" value="NZ_RHHT01000018.1"/>
</dbReference>
<dbReference type="InterPro" id="IPR027417">
    <property type="entry name" value="P-loop_NTPase"/>
</dbReference>
<dbReference type="EMBL" id="RHHT01000018">
    <property type="protein sequence ID" value="RNB79669.1"/>
    <property type="molecule type" value="Genomic_DNA"/>
</dbReference>
<name>A0A3M8CVY1_9BACL</name>
<protein>
    <submittedName>
        <fullName evidence="1">Uncharacterized protein</fullName>
    </submittedName>
</protein>